<proteinExistence type="predicted"/>
<dbReference type="AlphaFoldDB" id="A0AAV4VSQ3"/>
<dbReference type="Proteomes" id="UP001054945">
    <property type="component" value="Unassembled WGS sequence"/>
</dbReference>
<gene>
    <name evidence="1" type="ORF">CEXT_187301</name>
</gene>
<evidence type="ECO:0000313" key="1">
    <source>
        <dbReference type="EMBL" id="GIY73148.1"/>
    </source>
</evidence>
<organism evidence="1 2">
    <name type="scientific">Caerostris extrusa</name>
    <name type="common">Bark spider</name>
    <name type="synonym">Caerostris bankana</name>
    <dbReference type="NCBI Taxonomy" id="172846"/>
    <lineage>
        <taxon>Eukaryota</taxon>
        <taxon>Metazoa</taxon>
        <taxon>Ecdysozoa</taxon>
        <taxon>Arthropoda</taxon>
        <taxon>Chelicerata</taxon>
        <taxon>Arachnida</taxon>
        <taxon>Araneae</taxon>
        <taxon>Araneomorphae</taxon>
        <taxon>Entelegynae</taxon>
        <taxon>Araneoidea</taxon>
        <taxon>Araneidae</taxon>
        <taxon>Caerostris</taxon>
    </lineage>
</organism>
<name>A0AAV4VSQ3_CAEEX</name>
<evidence type="ECO:0000313" key="2">
    <source>
        <dbReference type="Proteomes" id="UP001054945"/>
    </source>
</evidence>
<accession>A0AAV4VSQ3</accession>
<dbReference type="EMBL" id="BPLR01015038">
    <property type="protein sequence ID" value="GIY73148.1"/>
    <property type="molecule type" value="Genomic_DNA"/>
</dbReference>
<keyword evidence="2" id="KW-1185">Reference proteome</keyword>
<protein>
    <submittedName>
        <fullName evidence="1">Uncharacterized protein</fullName>
    </submittedName>
</protein>
<comment type="caution">
    <text evidence="1">The sequence shown here is derived from an EMBL/GenBank/DDBJ whole genome shotgun (WGS) entry which is preliminary data.</text>
</comment>
<sequence>MGRRCRPLWTLNHHLSRGSVKRARGRSTNELSSIGYIVVDVKNLFRGHETLDQQVQMISFVHFVHKDIYCVCRNKVGKRQRKLLHKMDGIANGRGRIDDGNISTLDDLQEALFELSPKKTEER</sequence>
<reference evidence="1 2" key="1">
    <citation type="submission" date="2021-06" db="EMBL/GenBank/DDBJ databases">
        <title>Caerostris extrusa draft genome.</title>
        <authorList>
            <person name="Kono N."/>
            <person name="Arakawa K."/>
        </authorList>
    </citation>
    <scope>NUCLEOTIDE SEQUENCE [LARGE SCALE GENOMIC DNA]</scope>
</reference>